<sequence>MTFSSVIRIVITLCVLYDQLFLALSDFNHSVGPIAICTLEMEDARAYAESCYRRCTRDKEPDHHGSVYLYSESSYRGGPIVTRCNKVRVEQIFTETWTLSTVQSEITRTLLDITEAECQNAIRDKCPTKNCNVKAPADLPPEYHYASDTKVSQDHISVPSGIDYLEETIRVTPALGSESYPVADGRAISGKYIYLWDPDFDAQTCPFMSVQQLGCDWYEKPKDLISCRRSRFVIPDISNSVQLKGACSGISRSSSGLLYKWEDKSASPNRGAKRLALTPTANSDEHVASLRLQVSDAIEVLGEDICQTQCEILDMMLRGDRNKEVLTRIGGSYMVLSKTGYLRKCHPAIGCQLVKPHQFCGNPNRVAVSCQGKIYMWNPKKGYLEDSTECERHRVDSKLVFTVGAHEYSIDDGLRVELPDKEHFGVAHDLVSRATDNISTEIVNPELLRQSWMEHINREASLSLVPLLKDRNVTQWEPDITFGFGFLKSAARIFTDIMTRITLWITVLLTLVAIVLGTKAWRNIRANKTVRTQQHHLVPTTDTQVTWM</sequence>
<evidence type="ECO:0000313" key="2">
    <source>
        <dbReference type="EMBL" id="ABV56128.1"/>
    </source>
</evidence>
<dbReference type="OrthoDB" id="11073at10239"/>
<keyword evidence="1" id="KW-0472">Membrane</keyword>
<evidence type="ECO:0000313" key="3">
    <source>
        <dbReference type="Proteomes" id="UP000145747"/>
    </source>
</evidence>
<dbReference type="RefSeq" id="YP_002308375.1">
    <property type="nucleotide sequence ID" value="NC_011532.1"/>
</dbReference>
<dbReference type="KEGG" id="vg:7042988"/>
<accession>B1NNZ4</accession>
<organism evidence="2 3">
    <name type="scientific">Lettuce yellow mottle virus</name>
    <dbReference type="NCBI Taxonomy" id="471285"/>
    <lineage>
        <taxon>Viruses</taxon>
        <taxon>Riboviria</taxon>
        <taxon>Orthornavirae</taxon>
        <taxon>Negarnaviricota</taxon>
        <taxon>Haploviricotina</taxon>
        <taxon>Monjiviricetes</taxon>
        <taxon>Mononegavirales</taxon>
        <taxon>Rhabdoviridae</taxon>
        <taxon>Betarhabdovirinae</taxon>
        <taxon>Alphacytorhabdovirus</taxon>
        <taxon>Alphacytorhabdovirus lactumaculante</taxon>
        <taxon>Cytorhabdovirus lactucamaculante</taxon>
    </lineage>
</organism>
<dbReference type="GeneID" id="7042988"/>
<proteinExistence type="predicted"/>
<dbReference type="Proteomes" id="UP000145747">
    <property type="component" value="Segment"/>
</dbReference>
<keyword evidence="3" id="KW-1185">Reference proteome</keyword>
<protein>
    <submittedName>
        <fullName evidence="2">G protein</fullName>
    </submittedName>
</protein>
<name>B1NNZ4_9RHAB</name>
<keyword evidence="1" id="KW-0812">Transmembrane</keyword>
<evidence type="ECO:0000256" key="1">
    <source>
        <dbReference type="SAM" id="Phobius"/>
    </source>
</evidence>
<reference evidence="2 3" key="1">
    <citation type="journal article" date="2008" name="Arch. Virol.">
        <title>Complete nucleotide sequence of a putative new cytorhabdovirus infecting lettuce.</title>
        <authorList>
            <person name="Heim F."/>
            <person name="Lot H."/>
            <person name="Delecolle B."/>
            <person name="Bassler A."/>
            <person name="Krczal G."/>
            <person name="Wetzel T."/>
        </authorList>
    </citation>
    <scope>NUCLEOTIDE SEQUENCE [LARGE SCALE GENOMIC DNA]</scope>
</reference>
<keyword evidence="1" id="KW-1133">Transmembrane helix</keyword>
<dbReference type="EMBL" id="EF687738">
    <property type="protein sequence ID" value="ABV56128.1"/>
    <property type="molecule type" value="Viral_cRNA"/>
</dbReference>
<feature type="transmembrane region" description="Helical" evidence="1">
    <location>
        <begin position="501"/>
        <end position="521"/>
    </location>
</feature>